<sequence length="374" mass="41617">MSWSRSNCHIARVRHRLAANGKLSICIVMLLVVGVAMYQLALDLRAGCLGPRCSSVKHNVELHDTAYNSNPSLGLIDHDLKDIEHYHAADLQSDRAFGNISPEVPRSHLETRQAPWDDDYKKATKKGEKFICWMKDPASAGSKAIPKFTKYSDIEAQGWTRKQETVDYTHVTDGAYKSMIEIIGTDLSNGIKVRFDHDRDVGNYPATNGEYVNVYQTTTTDQNTKSHRAKHLATLGKTPGANLSPSSPSVNGLISSPSNTNTLLPPPPPSPLRYIFRRNIQNKKTQEIINKALTKTKKGINGKAKPWGGDVFKPGDEGFEALLGTPNTSGICWMLIQHAEWWGKKEVKSIRVWWDGKGAYYTPSLMVEVGDVEE</sequence>
<dbReference type="EMBL" id="JABCIY010000067">
    <property type="protein sequence ID" value="KAF7194001.1"/>
    <property type="molecule type" value="Genomic_DNA"/>
</dbReference>
<dbReference type="Proteomes" id="UP000660729">
    <property type="component" value="Unassembled WGS sequence"/>
</dbReference>
<accession>A0A8H6RPQ4</accession>
<evidence type="ECO:0000313" key="3">
    <source>
        <dbReference type="Proteomes" id="UP000660729"/>
    </source>
</evidence>
<evidence type="ECO:0000256" key="1">
    <source>
        <dbReference type="SAM" id="Phobius"/>
    </source>
</evidence>
<feature type="transmembrane region" description="Helical" evidence="1">
    <location>
        <begin position="21"/>
        <end position="41"/>
    </location>
</feature>
<keyword evidence="3" id="KW-1185">Reference proteome</keyword>
<gene>
    <name evidence="2" type="ORF">HII31_04683</name>
</gene>
<name>A0A8H6RPQ4_9PEZI</name>
<keyword evidence="1" id="KW-0472">Membrane</keyword>
<comment type="caution">
    <text evidence="2">The sequence shown here is derived from an EMBL/GenBank/DDBJ whole genome shotgun (WGS) entry which is preliminary data.</text>
</comment>
<proteinExistence type="predicted"/>
<protein>
    <submittedName>
        <fullName evidence="2">Uncharacterized protein</fullName>
    </submittedName>
</protein>
<dbReference type="AlphaFoldDB" id="A0A8H6RPQ4"/>
<evidence type="ECO:0000313" key="2">
    <source>
        <dbReference type="EMBL" id="KAF7194001.1"/>
    </source>
</evidence>
<organism evidence="2 3">
    <name type="scientific">Pseudocercospora fuligena</name>
    <dbReference type="NCBI Taxonomy" id="685502"/>
    <lineage>
        <taxon>Eukaryota</taxon>
        <taxon>Fungi</taxon>
        <taxon>Dikarya</taxon>
        <taxon>Ascomycota</taxon>
        <taxon>Pezizomycotina</taxon>
        <taxon>Dothideomycetes</taxon>
        <taxon>Dothideomycetidae</taxon>
        <taxon>Mycosphaerellales</taxon>
        <taxon>Mycosphaerellaceae</taxon>
        <taxon>Pseudocercospora</taxon>
    </lineage>
</organism>
<keyword evidence="1" id="KW-1133">Transmembrane helix</keyword>
<reference evidence="2" key="1">
    <citation type="submission" date="2020-04" db="EMBL/GenBank/DDBJ databases">
        <title>Draft genome resource of the tomato pathogen Pseudocercospora fuligena.</title>
        <authorList>
            <person name="Zaccaron A."/>
        </authorList>
    </citation>
    <scope>NUCLEOTIDE SEQUENCE</scope>
    <source>
        <strain evidence="2">PF001</strain>
    </source>
</reference>
<dbReference type="OrthoDB" id="5337308at2759"/>
<keyword evidence="1" id="KW-0812">Transmembrane</keyword>